<dbReference type="EMBL" id="BAABME010028216">
    <property type="protein sequence ID" value="GAA0177350.1"/>
    <property type="molecule type" value="Genomic_DNA"/>
</dbReference>
<dbReference type="PRINTS" id="PR00625">
    <property type="entry name" value="JDOMAIN"/>
</dbReference>
<dbReference type="PANTHER" id="PTHR45090:SF4">
    <property type="entry name" value="J DOMAIN-CONTAINING PROTEIN"/>
    <property type="match status" value="1"/>
</dbReference>
<dbReference type="Pfam" id="PF00226">
    <property type="entry name" value="DnaJ"/>
    <property type="match status" value="1"/>
</dbReference>
<dbReference type="PROSITE" id="PS00636">
    <property type="entry name" value="DNAJ_1"/>
    <property type="match status" value="1"/>
</dbReference>
<feature type="compositionally biased region" description="Basic and acidic residues" evidence="1">
    <location>
        <begin position="181"/>
        <end position="192"/>
    </location>
</feature>
<dbReference type="GO" id="GO:0009507">
    <property type="term" value="C:chloroplast"/>
    <property type="evidence" value="ECO:0007669"/>
    <property type="project" value="TreeGrafter"/>
</dbReference>
<evidence type="ECO:0000256" key="1">
    <source>
        <dbReference type="SAM" id="MobiDB-lite"/>
    </source>
</evidence>
<dbReference type="InterPro" id="IPR053232">
    <property type="entry name" value="DnaJ_C/III_chloroplastic"/>
</dbReference>
<organism evidence="3 4">
    <name type="scientific">Lithospermum erythrorhizon</name>
    <name type="common">Purple gromwell</name>
    <name type="synonym">Lithospermum officinale var. erythrorhizon</name>
    <dbReference type="NCBI Taxonomy" id="34254"/>
    <lineage>
        <taxon>Eukaryota</taxon>
        <taxon>Viridiplantae</taxon>
        <taxon>Streptophyta</taxon>
        <taxon>Embryophyta</taxon>
        <taxon>Tracheophyta</taxon>
        <taxon>Spermatophyta</taxon>
        <taxon>Magnoliopsida</taxon>
        <taxon>eudicotyledons</taxon>
        <taxon>Gunneridae</taxon>
        <taxon>Pentapetalae</taxon>
        <taxon>asterids</taxon>
        <taxon>lamiids</taxon>
        <taxon>Boraginales</taxon>
        <taxon>Boraginaceae</taxon>
        <taxon>Boraginoideae</taxon>
        <taxon>Lithospermeae</taxon>
        <taxon>Lithospermum</taxon>
    </lineage>
</organism>
<dbReference type="InterPro" id="IPR001623">
    <property type="entry name" value="DnaJ_domain"/>
</dbReference>
<feature type="domain" description="J" evidence="2">
    <location>
        <begin position="76"/>
        <end position="143"/>
    </location>
</feature>
<dbReference type="Gene3D" id="1.10.287.110">
    <property type="entry name" value="DnaJ domain"/>
    <property type="match status" value="1"/>
</dbReference>
<name>A0AAV3RNH0_LITER</name>
<dbReference type="SUPFAM" id="SSF46565">
    <property type="entry name" value="Chaperone J-domain"/>
    <property type="match status" value="1"/>
</dbReference>
<proteinExistence type="predicted"/>
<dbReference type="InterPro" id="IPR036869">
    <property type="entry name" value="J_dom_sf"/>
</dbReference>
<keyword evidence="4" id="KW-1185">Reference proteome</keyword>
<evidence type="ECO:0000313" key="3">
    <source>
        <dbReference type="EMBL" id="GAA0177350.1"/>
    </source>
</evidence>
<dbReference type="Proteomes" id="UP001454036">
    <property type="component" value="Unassembled WGS sequence"/>
</dbReference>
<feature type="region of interest" description="Disordered" evidence="1">
    <location>
        <begin position="179"/>
        <end position="204"/>
    </location>
</feature>
<evidence type="ECO:0000259" key="2">
    <source>
        <dbReference type="PROSITE" id="PS50076"/>
    </source>
</evidence>
<dbReference type="CDD" id="cd06257">
    <property type="entry name" value="DnaJ"/>
    <property type="match status" value="1"/>
</dbReference>
<comment type="caution">
    <text evidence="3">The sequence shown here is derived from an EMBL/GenBank/DDBJ whole genome shotgun (WGS) entry which is preliminary data.</text>
</comment>
<dbReference type="PROSITE" id="PS50076">
    <property type="entry name" value="DNAJ_2"/>
    <property type="match status" value="1"/>
</dbReference>
<dbReference type="InterPro" id="IPR018253">
    <property type="entry name" value="DnaJ_domain_CS"/>
</dbReference>
<evidence type="ECO:0000313" key="4">
    <source>
        <dbReference type="Proteomes" id="UP001454036"/>
    </source>
</evidence>
<protein>
    <submittedName>
        <fullName evidence="3">Chaperone</fullName>
    </submittedName>
</protein>
<accession>A0AAV3RNH0</accession>
<sequence>MNCKVISGSENQLCFHENNYQTKKSINLGFSNSVSFGTKLEISSLHVRSASGHLRVSTMASCNMDTFCMPTESTKTLYDLLGISENGTSSEIKKAYKQLARKYHPDVSPHDRIEEHTRRFIMAKEAYDTLSDPHKRQIYDKDLANRSYPFAFSARNESKYDDQRVDDIGQWTNRWQSQVQELKRKSMNERGKSSWGARMRRQRD</sequence>
<dbReference type="PANTHER" id="PTHR45090">
    <property type="entry name" value="CHAPERONE PROTEIN DNAJ 20 CHLOROPLASTIC"/>
    <property type="match status" value="1"/>
</dbReference>
<dbReference type="SMART" id="SM00271">
    <property type="entry name" value="DnaJ"/>
    <property type="match status" value="1"/>
</dbReference>
<dbReference type="AlphaFoldDB" id="A0AAV3RNH0"/>
<reference evidence="3 4" key="1">
    <citation type="submission" date="2024-01" db="EMBL/GenBank/DDBJ databases">
        <title>The complete chloroplast genome sequence of Lithospermum erythrorhizon: insights into the phylogenetic relationship among Boraginaceae species and the maternal lineages of purple gromwells.</title>
        <authorList>
            <person name="Okada T."/>
            <person name="Watanabe K."/>
        </authorList>
    </citation>
    <scope>NUCLEOTIDE SEQUENCE [LARGE SCALE GENOMIC DNA]</scope>
</reference>
<gene>
    <name evidence="3" type="ORF">LIER_42130</name>
</gene>